<feature type="compositionally biased region" description="Low complexity" evidence="1">
    <location>
        <begin position="26"/>
        <end position="46"/>
    </location>
</feature>
<evidence type="ECO:0000313" key="2">
    <source>
        <dbReference type="EMBL" id="BAU03736.1"/>
    </source>
</evidence>
<organism evidence="2">
    <name type="scientific">Vigna angularis var. angularis</name>
    <dbReference type="NCBI Taxonomy" id="157739"/>
    <lineage>
        <taxon>Eukaryota</taxon>
        <taxon>Viridiplantae</taxon>
        <taxon>Streptophyta</taxon>
        <taxon>Embryophyta</taxon>
        <taxon>Tracheophyta</taxon>
        <taxon>Spermatophyta</taxon>
        <taxon>Magnoliopsida</taxon>
        <taxon>eudicotyledons</taxon>
        <taxon>Gunneridae</taxon>
        <taxon>Pentapetalae</taxon>
        <taxon>rosids</taxon>
        <taxon>fabids</taxon>
        <taxon>Fabales</taxon>
        <taxon>Fabaceae</taxon>
        <taxon>Papilionoideae</taxon>
        <taxon>50 kb inversion clade</taxon>
        <taxon>NPAAA clade</taxon>
        <taxon>indigoferoid/millettioid clade</taxon>
        <taxon>Phaseoleae</taxon>
        <taxon>Vigna</taxon>
    </lineage>
</organism>
<feature type="non-terminal residue" evidence="2">
    <location>
        <position position="1"/>
    </location>
</feature>
<evidence type="ECO:0000256" key="1">
    <source>
        <dbReference type="SAM" id="MobiDB-lite"/>
    </source>
</evidence>
<feature type="compositionally biased region" description="Polar residues" evidence="1">
    <location>
        <begin position="63"/>
        <end position="78"/>
    </location>
</feature>
<feature type="region of interest" description="Disordered" evidence="1">
    <location>
        <begin position="1"/>
        <end position="50"/>
    </location>
</feature>
<reference evidence="2" key="1">
    <citation type="journal article" date="2015" name="Sci. Rep.">
        <title>The power of single molecule real-time sequencing technology in the de novo assembly of a eukaryotic genome.</title>
        <authorList>
            <person name="Sakai H."/>
            <person name="Naito K."/>
            <person name="Ogiso-Tanaka E."/>
            <person name="Takahashi Y."/>
            <person name="Iseki K."/>
            <person name="Muto C."/>
            <person name="Satou K."/>
            <person name="Teruya K."/>
            <person name="Shiroma A."/>
            <person name="Shimoji M."/>
            <person name="Hirano T."/>
            <person name="Itoh T."/>
            <person name="Kaga A."/>
            <person name="Tomooka N."/>
        </authorList>
    </citation>
    <scope>NUCLEOTIDE SEQUENCE</scope>
</reference>
<feature type="region of interest" description="Disordered" evidence="1">
    <location>
        <begin position="63"/>
        <end position="112"/>
    </location>
</feature>
<accession>A0A0S3TF53</accession>
<gene>
    <name evidence="2" type="primary">Vigan.UMG167000</name>
    <name evidence="2" type="ORF">VIGAN_UM167000</name>
</gene>
<dbReference type="EMBL" id="AP016310">
    <property type="protein sequence ID" value="BAU03736.1"/>
    <property type="molecule type" value="Genomic_DNA"/>
</dbReference>
<dbReference type="AlphaFoldDB" id="A0A0S3TF53"/>
<name>A0A0S3TF53_PHAAN</name>
<proteinExistence type="predicted"/>
<protein>
    <submittedName>
        <fullName evidence="2">Uncharacterized protein</fullName>
    </submittedName>
</protein>
<feature type="compositionally biased region" description="Basic residues" evidence="1">
    <location>
        <begin position="12"/>
        <end position="22"/>
    </location>
</feature>
<sequence length="112" mass="12181">HYNSFYQTHLHGLGRKHSRPKLHGIPAATSGAASSSLGSAAPSSTLVRKESSWKLSHIPATFTTISGNQRQQQQASSSKENEAVLGNEKIRAAHVQGKASMEWKSMKKEGER</sequence>